<name>A0A940SKD0_9BACI</name>
<proteinExistence type="inferred from homology"/>
<dbReference type="EMBL" id="JAGIYQ010000004">
    <property type="protein sequence ID" value="MBP0725118.1"/>
    <property type="molecule type" value="Genomic_DNA"/>
</dbReference>
<dbReference type="InterPro" id="IPR003362">
    <property type="entry name" value="Bact_transf"/>
</dbReference>
<feature type="domain" description="Bacterial sugar transferase" evidence="3">
    <location>
        <begin position="31"/>
        <end position="219"/>
    </location>
</feature>
<evidence type="ECO:0000256" key="2">
    <source>
        <dbReference type="SAM" id="Phobius"/>
    </source>
</evidence>
<evidence type="ECO:0000256" key="1">
    <source>
        <dbReference type="ARBA" id="ARBA00006464"/>
    </source>
</evidence>
<evidence type="ECO:0000259" key="3">
    <source>
        <dbReference type="Pfam" id="PF02397"/>
    </source>
</evidence>
<evidence type="ECO:0000313" key="4">
    <source>
        <dbReference type="EMBL" id="MBP0725118.1"/>
    </source>
</evidence>
<keyword evidence="2" id="KW-1133">Transmembrane helix</keyword>
<keyword evidence="5" id="KW-1185">Reference proteome</keyword>
<dbReference type="GO" id="GO:0016780">
    <property type="term" value="F:phosphotransferase activity, for other substituted phosphate groups"/>
    <property type="evidence" value="ECO:0007669"/>
    <property type="project" value="TreeGrafter"/>
</dbReference>
<gene>
    <name evidence="4" type="ORF">J5Y03_07920</name>
</gene>
<dbReference type="Proteomes" id="UP000682134">
    <property type="component" value="Unassembled WGS sequence"/>
</dbReference>
<comment type="caution">
    <text evidence="4">The sequence shown here is derived from an EMBL/GenBank/DDBJ whole genome shotgun (WGS) entry which is preliminary data.</text>
</comment>
<organism evidence="4 5">
    <name type="scientific">Gottfriedia endophytica</name>
    <dbReference type="NCBI Taxonomy" id="2820819"/>
    <lineage>
        <taxon>Bacteria</taxon>
        <taxon>Bacillati</taxon>
        <taxon>Bacillota</taxon>
        <taxon>Bacilli</taxon>
        <taxon>Bacillales</taxon>
        <taxon>Bacillaceae</taxon>
        <taxon>Gottfriedia</taxon>
    </lineage>
</organism>
<evidence type="ECO:0000313" key="5">
    <source>
        <dbReference type="Proteomes" id="UP000682134"/>
    </source>
</evidence>
<dbReference type="Pfam" id="PF02397">
    <property type="entry name" value="Bac_transf"/>
    <property type="match status" value="1"/>
</dbReference>
<keyword evidence="4" id="KW-0808">Transferase</keyword>
<sequence length="225" mass="26213">MSIEIASEPKQSSLQESQYFTEKSAFYHFLKRTFDILGALLGLVLFSPIFLVIAFFIKLESKKGPVFFKQERVGKNGKVFNMYKFRSMVPDAEERLQELLKYNEISGAMFKIKNDPRLLKIGKFIRKTSLDEFPQLWNVIRGEMSLVGPRPPLPREVQQYTNYEKLRLKVIPGCTGLWQIRGRNGLNFHQMVELDLEYIKNRNFLFDLLIILKTFKVLVGSNGAY</sequence>
<dbReference type="AlphaFoldDB" id="A0A940SKD0"/>
<accession>A0A940SKD0</accession>
<dbReference type="PANTHER" id="PTHR30576:SF10">
    <property type="entry name" value="SLL5057 PROTEIN"/>
    <property type="match status" value="1"/>
</dbReference>
<comment type="similarity">
    <text evidence="1">Belongs to the bacterial sugar transferase family.</text>
</comment>
<reference evidence="4" key="1">
    <citation type="submission" date="2021-04" db="EMBL/GenBank/DDBJ databases">
        <title>Genome seq and assembly of Bacillus sp.</title>
        <authorList>
            <person name="Chhetri G."/>
        </authorList>
    </citation>
    <scope>NUCLEOTIDE SEQUENCE</scope>
    <source>
        <strain evidence="4">RG28</strain>
    </source>
</reference>
<keyword evidence="2" id="KW-0812">Transmembrane</keyword>
<keyword evidence="2" id="KW-0472">Membrane</keyword>
<protein>
    <submittedName>
        <fullName evidence="4">Sugar transferase</fullName>
    </submittedName>
</protein>
<dbReference type="PANTHER" id="PTHR30576">
    <property type="entry name" value="COLANIC BIOSYNTHESIS UDP-GLUCOSE LIPID CARRIER TRANSFERASE"/>
    <property type="match status" value="1"/>
</dbReference>
<feature type="transmembrane region" description="Helical" evidence="2">
    <location>
        <begin position="36"/>
        <end position="57"/>
    </location>
</feature>